<keyword evidence="1" id="KW-1133">Transmembrane helix</keyword>
<comment type="caution">
    <text evidence="2">The sequence shown here is derived from an EMBL/GenBank/DDBJ whole genome shotgun (WGS) entry which is preliminary data.</text>
</comment>
<dbReference type="EMBL" id="JNBS01003592">
    <property type="protein sequence ID" value="OQR85947.1"/>
    <property type="molecule type" value="Genomic_DNA"/>
</dbReference>
<protein>
    <recommendedName>
        <fullName evidence="4">Ion transport domain-containing protein</fullName>
    </recommendedName>
</protein>
<dbReference type="GO" id="GO:0042391">
    <property type="term" value="P:regulation of membrane potential"/>
    <property type="evidence" value="ECO:0007669"/>
    <property type="project" value="TreeGrafter"/>
</dbReference>
<dbReference type="SUPFAM" id="SSF81324">
    <property type="entry name" value="Voltage-gated potassium channels"/>
    <property type="match status" value="1"/>
</dbReference>
<keyword evidence="3" id="KW-1185">Reference proteome</keyword>
<name>A0A1V9YJT7_9STRA</name>
<evidence type="ECO:0000313" key="2">
    <source>
        <dbReference type="EMBL" id="OQR85947.1"/>
    </source>
</evidence>
<feature type="transmembrane region" description="Helical" evidence="1">
    <location>
        <begin position="24"/>
        <end position="45"/>
    </location>
</feature>
<evidence type="ECO:0000256" key="1">
    <source>
        <dbReference type="SAM" id="Phobius"/>
    </source>
</evidence>
<sequence>MSEVLKLSAQVHWSIVLPDSFIRWIWNLLNMLSLVYVCLYSPYLVCFRANPLEGFISFYNIVNTTEEITWITRSDQIVELFYAIDIMLNFRFAFVDNLTGTSSTQIRKHYLEGWFLFDLFLIMPWDLIANTSQGNSAPYLALFQSLSIARLSKLLRVLKVG</sequence>
<keyword evidence="1" id="KW-0812">Transmembrane</keyword>
<dbReference type="GO" id="GO:0005249">
    <property type="term" value="F:voltage-gated potassium channel activity"/>
    <property type="evidence" value="ECO:0007669"/>
    <property type="project" value="TreeGrafter"/>
</dbReference>
<dbReference type="OrthoDB" id="432483at2759"/>
<evidence type="ECO:0000313" key="3">
    <source>
        <dbReference type="Proteomes" id="UP000243217"/>
    </source>
</evidence>
<keyword evidence="1" id="KW-0472">Membrane</keyword>
<accession>A0A1V9YJT7</accession>
<dbReference type="AlphaFoldDB" id="A0A1V9YJT7"/>
<dbReference type="Proteomes" id="UP000243217">
    <property type="component" value="Unassembled WGS sequence"/>
</dbReference>
<dbReference type="PANTHER" id="PTHR10217">
    <property type="entry name" value="VOLTAGE AND LIGAND GATED POTASSIUM CHANNEL"/>
    <property type="match status" value="1"/>
</dbReference>
<proteinExistence type="predicted"/>
<dbReference type="GO" id="GO:0005886">
    <property type="term" value="C:plasma membrane"/>
    <property type="evidence" value="ECO:0007669"/>
    <property type="project" value="TreeGrafter"/>
</dbReference>
<dbReference type="PANTHER" id="PTHR10217:SF435">
    <property type="entry name" value="POTASSIUM VOLTAGE-GATED CHANNEL PROTEIN EAG"/>
    <property type="match status" value="1"/>
</dbReference>
<dbReference type="InterPro" id="IPR050818">
    <property type="entry name" value="KCNH_animal-type"/>
</dbReference>
<gene>
    <name evidence="2" type="ORF">THRCLA_10602</name>
</gene>
<organism evidence="2 3">
    <name type="scientific">Thraustotheca clavata</name>
    <dbReference type="NCBI Taxonomy" id="74557"/>
    <lineage>
        <taxon>Eukaryota</taxon>
        <taxon>Sar</taxon>
        <taxon>Stramenopiles</taxon>
        <taxon>Oomycota</taxon>
        <taxon>Saprolegniomycetes</taxon>
        <taxon>Saprolegniales</taxon>
        <taxon>Achlyaceae</taxon>
        <taxon>Thraustotheca</taxon>
    </lineage>
</organism>
<reference evidence="2 3" key="1">
    <citation type="journal article" date="2014" name="Genome Biol. Evol.">
        <title>The secreted proteins of Achlya hypogyna and Thraustotheca clavata identify the ancestral oomycete secretome and reveal gene acquisitions by horizontal gene transfer.</title>
        <authorList>
            <person name="Misner I."/>
            <person name="Blouin N."/>
            <person name="Leonard G."/>
            <person name="Richards T.A."/>
            <person name="Lane C.E."/>
        </authorList>
    </citation>
    <scope>NUCLEOTIDE SEQUENCE [LARGE SCALE GENOMIC DNA]</scope>
    <source>
        <strain evidence="2 3">ATCC 34112</strain>
    </source>
</reference>
<evidence type="ECO:0008006" key="4">
    <source>
        <dbReference type="Google" id="ProtNLM"/>
    </source>
</evidence>